<feature type="transmembrane region" description="Helical" evidence="6">
    <location>
        <begin position="147"/>
        <end position="167"/>
    </location>
</feature>
<evidence type="ECO:0000313" key="7">
    <source>
        <dbReference type="EMBL" id="TDP62557.1"/>
    </source>
</evidence>
<comment type="subcellular location">
    <subcellularLocation>
        <location evidence="1">Cell membrane</location>
        <topology evidence="1">Multi-pass membrane protein</topology>
    </subcellularLocation>
</comment>
<evidence type="ECO:0000313" key="8">
    <source>
        <dbReference type="Proteomes" id="UP000295361"/>
    </source>
</evidence>
<accession>A0A4V3CSX9</accession>
<evidence type="ECO:0000256" key="5">
    <source>
        <dbReference type="ARBA" id="ARBA00023136"/>
    </source>
</evidence>
<feature type="transmembrane region" description="Helical" evidence="6">
    <location>
        <begin position="112"/>
        <end position="135"/>
    </location>
</feature>
<dbReference type="AlphaFoldDB" id="A0A4V3CSX9"/>
<dbReference type="Proteomes" id="UP000295361">
    <property type="component" value="Unassembled WGS sequence"/>
</dbReference>
<evidence type="ECO:0000256" key="4">
    <source>
        <dbReference type="ARBA" id="ARBA00022989"/>
    </source>
</evidence>
<dbReference type="InterPro" id="IPR001123">
    <property type="entry name" value="LeuE-type"/>
</dbReference>
<dbReference type="PANTHER" id="PTHR30086:SF20">
    <property type="entry name" value="ARGININE EXPORTER PROTEIN ARGO-RELATED"/>
    <property type="match status" value="1"/>
</dbReference>
<dbReference type="GO" id="GO:0033228">
    <property type="term" value="P:cysteine export across plasma membrane"/>
    <property type="evidence" value="ECO:0007669"/>
    <property type="project" value="TreeGrafter"/>
</dbReference>
<dbReference type="RefSeq" id="WP_133703019.1">
    <property type="nucleotide sequence ID" value="NZ_SNXS01000007.1"/>
</dbReference>
<gene>
    <name evidence="7" type="ORF">DES47_107135</name>
</gene>
<dbReference type="EMBL" id="SNXS01000007">
    <property type="protein sequence ID" value="TDP62557.1"/>
    <property type="molecule type" value="Genomic_DNA"/>
</dbReference>
<keyword evidence="5 6" id="KW-0472">Membrane</keyword>
<comment type="caution">
    <text evidence="7">The sequence shown here is derived from an EMBL/GenBank/DDBJ whole genome shotgun (WGS) entry which is preliminary data.</text>
</comment>
<dbReference type="Pfam" id="PF01810">
    <property type="entry name" value="LysE"/>
    <property type="match status" value="1"/>
</dbReference>
<proteinExistence type="predicted"/>
<feature type="transmembrane region" description="Helical" evidence="6">
    <location>
        <begin position="73"/>
        <end position="92"/>
    </location>
</feature>
<dbReference type="InParanoid" id="A0A4V3CSX9"/>
<keyword evidence="2" id="KW-1003">Cell membrane</keyword>
<evidence type="ECO:0000256" key="3">
    <source>
        <dbReference type="ARBA" id="ARBA00022692"/>
    </source>
</evidence>
<dbReference type="PANTHER" id="PTHR30086">
    <property type="entry name" value="ARGININE EXPORTER PROTEIN ARGO"/>
    <property type="match status" value="1"/>
</dbReference>
<dbReference type="OrthoDB" id="9812084at2"/>
<keyword evidence="4 6" id="KW-1133">Transmembrane helix</keyword>
<protein>
    <submittedName>
        <fullName evidence="7">Threonine/homoserine/homoserine lactone efflux protein</fullName>
    </submittedName>
</protein>
<dbReference type="GO" id="GO:0005886">
    <property type="term" value="C:plasma membrane"/>
    <property type="evidence" value="ECO:0007669"/>
    <property type="project" value="UniProtKB-SubCell"/>
</dbReference>
<organism evidence="7 8">
    <name type="scientific">Roseateles toxinivorans</name>
    <dbReference type="NCBI Taxonomy" id="270368"/>
    <lineage>
        <taxon>Bacteria</taxon>
        <taxon>Pseudomonadati</taxon>
        <taxon>Pseudomonadota</taxon>
        <taxon>Betaproteobacteria</taxon>
        <taxon>Burkholderiales</taxon>
        <taxon>Sphaerotilaceae</taxon>
        <taxon>Roseateles</taxon>
    </lineage>
</organism>
<keyword evidence="8" id="KW-1185">Reference proteome</keyword>
<name>A0A4V3CSX9_9BURK</name>
<feature type="transmembrane region" description="Helical" evidence="6">
    <location>
        <begin position="43"/>
        <end position="66"/>
    </location>
</feature>
<evidence type="ECO:0000256" key="1">
    <source>
        <dbReference type="ARBA" id="ARBA00004651"/>
    </source>
</evidence>
<reference evidence="7 8" key="1">
    <citation type="submission" date="2019-03" db="EMBL/GenBank/DDBJ databases">
        <title>Genomic Encyclopedia of Type Strains, Phase IV (KMG-IV): sequencing the most valuable type-strain genomes for metagenomic binning, comparative biology and taxonomic classification.</title>
        <authorList>
            <person name="Goeker M."/>
        </authorList>
    </citation>
    <scope>NUCLEOTIDE SEQUENCE [LARGE SCALE GENOMIC DNA]</scope>
    <source>
        <strain evidence="7 8">DSM 16998</strain>
    </source>
</reference>
<evidence type="ECO:0000256" key="2">
    <source>
        <dbReference type="ARBA" id="ARBA00022475"/>
    </source>
</evidence>
<dbReference type="GO" id="GO:0015171">
    <property type="term" value="F:amino acid transmembrane transporter activity"/>
    <property type="evidence" value="ECO:0007669"/>
    <property type="project" value="TreeGrafter"/>
</dbReference>
<dbReference type="FunCoup" id="A0A4V3CSX9">
    <property type="interactions" value="26"/>
</dbReference>
<keyword evidence="3 6" id="KW-0812">Transmembrane</keyword>
<feature type="transmembrane region" description="Helical" evidence="6">
    <location>
        <begin position="179"/>
        <end position="201"/>
    </location>
</feature>
<sequence length="203" mass="21637">MTADELLALLTLATAMSFTPGPNTTMAASLGANLGWRAAMRFVLGVPVGWTLLMLACGLGLGALVMALPAVRIATQALGLAYMLWLAWKLWGSGALNKASNTGLDIGFTQGVLLQFVNIKAWMLALAMTSGWITVPGLTADMLTQRLLIVCGVMMVFALTSNLLYALTGSLLRAWLGQGGRLLVFNRCMASLLCLTALWMLRL</sequence>
<evidence type="ECO:0000256" key="6">
    <source>
        <dbReference type="SAM" id="Phobius"/>
    </source>
</evidence>